<name>A0A318V9D3_9GAMM</name>
<proteinExistence type="inferred from homology"/>
<evidence type="ECO:0000313" key="6">
    <source>
        <dbReference type="EMBL" id="PYF84128.1"/>
    </source>
</evidence>
<dbReference type="RefSeq" id="WP_110571597.1">
    <property type="nucleotide sequence ID" value="NZ_QKLW01000001.1"/>
</dbReference>
<dbReference type="InterPro" id="IPR051054">
    <property type="entry name" value="SorC_transcr_regulators"/>
</dbReference>
<keyword evidence="4" id="KW-0804">Transcription</keyword>
<evidence type="ECO:0000256" key="3">
    <source>
        <dbReference type="ARBA" id="ARBA00023125"/>
    </source>
</evidence>
<dbReference type="Proteomes" id="UP000247551">
    <property type="component" value="Unassembled WGS sequence"/>
</dbReference>
<keyword evidence="7" id="KW-1185">Reference proteome</keyword>
<feature type="domain" description="Sugar-binding" evidence="5">
    <location>
        <begin position="64"/>
        <end position="315"/>
    </location>
</feature>
<evidence type="ECO:0000259" key="5">
    <source>
        <dbReference type="Pfam" id="PF04198"/>
    </source>
</evidence>
<keyword evidence="3" id="KW-0238">DNA-binding</keyword>
<organism evidence="6 7">
    <name type="scientific">Marinomonas alcarazii</name>
    <dbReference type="NCBI Taxonomy" id="491949"/>
    <lineage>
        <taxon>Bacteria</taxon>
        <taxon>Pseudomonadati</taxon>
        <taxon>Pseudomonadota</taxon>
        <taxon>Gammaproteobacteria</taxon>
        <taxon>Oceanospirillales</taxon>
        <taxon>Oceanospirillaceae</taxon>
        <taxon>Marinomonas</taxon>
    </lineage>
</organism>
<protein>
    <submittedName>
        <fullName evidence="6">Transcriptional regulator</fullName>
    </submittedName>
</protein>
<accession>A0A318V9D3</accession>
<comment type="similarity">
    <text evidence="1">Belongs to the SorC transcriptional regulatory family.</text>
</comment>
<evidence type="ECO:0000256" key="4">
    <source>
        <dbReference type="ARBA" id="ARBA00023163"/>
    </source>
</evidence>
<dbReference type="InterPro" id="IPR013324">
    <property type="entry name" value="RNA_pol_sigma_r3/r4-like"/>
</dbReference>
<keyword evidence="2" id="KW-0805">Transcription regulation</keyword>
<comment type="caution">
    <text evidence="6">The sequence shown here is derived from an EMBL/GenBank/DDBJ whole genome shotgun (WGS) entry which is preliminary data.</text>
</comment>
<evidence type="ECO:0000256" key="2">
    <source>
        <dbReference type="ARBA" id="ARBA00023015"/>
    </source>
</evidence>
<dbReference type="PANTHER" id="PTHR34294">
    <property type="entry name" value="TRANSCRIPTIONAL REGULATOR-RELATED"/>
    <property type="match status" value="1"/>
</dbReference>
<dbReference type="SUPFAM" id="SSF100950">
    <property type="entry name" value="NagB/RpiA/CoA transferase-like"/>
    <property type="match status" value="1"/>
</dbReference>
<reference evidence="6 7" key="1">
    <citation type="submission" date="2018-06" db="EMBL/GenBank/DDBJ databases">
        <title>Genomic Encyclopedia of Type Strains, Phase III (KMG-III): the genomes of soil and plant-associated and newly described type strains.</title>
        <authorList>
            <person name="Whitman W."/>
        </authorList>
    </citation>
    <scope>NUCLEOTIDE SEQUENCE [LARGE SCALE GENOMIC DNA]</scope>
    <source>
        <strain evidence="6 7">CECT 7730</strain>
    </source>
</reference>
<dbReference type="GO" id="GO:0003677">
    <property type="term" value="F:DNA binding"/>
    <property type="evidence" value="ECO:0007669"/>
    <property type="project" value="UniProtKB-KW"/>
</dbReference>
<dbReference type="SUPFAM" id="SSF88659">
    <property type="entry name" value="Sigma3 and sigma4 domains of RNA polymerase sigma factors"/>
    <property type="match status" value="1"/>
</dbReference>
<dbReference type="PANTHER" id="PTHR34294:SF12">
    <property type="entry name" value="SUGAR-BINDING TRANSCRIPTIONAL REGULATOR"/>
    <property type="match status" value="1"/>
</dbReference>
<evidence type="ECO:0000256" key="1">
    <source>
        <dbReference type="ARBA" id="ARBA00010466"/>
    </source>
</evidence>
<gene>
    <name evidence="6" type="ORF">DFP75_101153</name>
</gene>
<dbReference type="EMBL" id="QKLW01000001">
    <property type="protein sequence ID" value="PYF84128.1"/>
    <property type="molecule type" value="Genomic_DNA"/>
</dbReference>
<dbReference type="Gene3D" id="1.10.10.60">
    <property type="entry name" value="Homeodomain-like"/>
    <property type="match status" value="1"/>
</dbReference>
<sequence>MTTQSELRLLVKIASLYYNEGKKQSEVAQLLNVSQSQVSRALTRCLKEGLVKISVVQPPNIFIGLEHQLQQLYGLRQVIVVDVDEEPSDDQIKRAIGSMAAHYLQTTLMKDELIGISSWSTTIRAMIDALHPLKISASGVIQLMGGVGQNGNLQSTMLTQSLANILGCESFLLPALSIERSVEDKQRLLQSIEVANVVNKFDEVDLAIVGIGSTEPSSLLRNSGNYYHEEMTELLSNRGAVGDIGLHYYDKNGVAILAEDEDPVISMQLEQLRKCPRVVGLAGGNEKVSSIHGALKGGYLDVLITDRITAKALLELDD</sequence>
<dbReference type="Gene3D" id="3.40.50.1360">
    <property type="match status" value="1"/>
</dbReference>
<dbReference type="InterPro" id="IPR037171">
    <property type="entry name" value="NagB/RpiA_transferase-like"/>
</dbReference>
<dbReference type="Pfam" id="PF04198">
    <property type="entry name" value="Sugar-bind"/>
    <property type="match status" value="1"/>
</dbReference>
<dbReference type="GO" id="GO:0030246">
    <property type="term" value="F:carbohydrate binding"/>
    <property type="evidence" value="ECO:0007669"/>
    <property type="project" value="InterPro"/>
</dbReference>
<evidence type="ECO:0000313" key="7">
    <source>
        <dbReference type="Proteomes" id="UP000247551"/>
    </source>
</evidence>
<dbReference type="InterPro" id="IPR007324">
    <property type="entry name" value="Sugar-bd_dom_put"/>
</dbReference>
<dbReference type="AlphaFoldDB" id="A0A318V9D3"/>